<dbReference type="Proteomes" id="UP000605986">
    <property type="component" value="Unassembled WGS sequence"/>
</dbReference>
<protein>
    <recommendedName>
        <fullName evidence="1">2EXR domain-containing protein</fullName>
    </recommendedName>
</protein>
<evidence type="ECO:0000313" key="3">
    <source>
        <dbReference type="Proteomes" id="UP000605986"/>
    </source>
</evidence>
<organism evidence="2 3">
    <name type="scientific">Fusarium austroafricanum</name>
    <dbReference type="NCBI Taxonomy" id="2364996"/>
    <lineage>
        <taxon>Eukaryota</taxon>
        <taxon>Fungi</taxon>
        <taxon>Dikarya</taxon>
        <taxon>Ascomycota</taxon>
        <taxon>Pezizomycotina</taxon>
        <taxon>Sordariomycetes</taxon>
        <taxon>Hypocreomycetidae</taxon>
        <taxon>Hypocreales</taxon>
        <taxon>Nectriaceae</taxon>
        <taxon>Fusarium</taxon>
        <taxon>Fusarium concolor species complex</taxon>
    </lineage>
</organism>
<evidence type="ECO:0000259" key="1">
    <source>
        <dbReference type="Pfam" id="PF20150"/>
    </source>
</evidence>
<proteinExistence type="predicted"/>
<sequence length="257" mass="29592">MATPEMSISLHNTHLPQGSYEVTVTNSEGTRVFHNKIKVSSQAALETGVTVPQAIQSTPATFPQFKKLPSELRNMIWEYSIQNDSGVFFPTGYDLYLEVAFSHKIPAFRQGLWFGIFSDIKYDPEVFNYESLYCDDGDNYYDLLRAARKVAVGWYPEITARGLLGTVVSAYPHCQTLFLVLGRKATPDGNVIFYNIPGDDLVWWSMNNDEKQQTWEQMRNHITKEWHEEELLHKLYIEKAKLPNIQTVEVFPRKKSD</sequence>
<accession>A0A8H4PBV3</accession>
<feature type="domain" description="2EXR" evidence="1">
    <location>
        <begin position="62"/>
        <end position="83"/>
    </location>
</feature>
<comment type="caution">
    <text evidence="2">The sequence shown here is derived from an EMBL/GenBank/DDBJ whole genome shotgun (WGS) entry which is preliminary data.</text>
</comment>
<dbReference type="EMBL" id="JAADJG010000106">
    <property type="protein sequence ID" value="KAF4455087.1"/>
    <property type="molecule type" value="Genomic_DNA"/>
</dbReference>
<reference evidence="2" key="1">
    <citation type="submission" date="2020-01" db="EMBL/GenBank/DDBJ databases">
        <title>Identification and distribution of gene clusters putatively required for synthesis of sphingolipid metabolism inhibitors in phylogenetically diverse species of the filamentous fungus Fusarium.</title>
        <authorList>
            <person name="Kim H.-S."/>
            <person name="Busman M."/>
            <person name="Brown D.W."/>
            <person name="Divon H."/>
            <person name="Uhlig S."/>
            <person name="Proctor R.H."/>
        </authorList>
    </citation>
    <scope>NUCLEOTIDE SEQUENCE</scope>
    <source>
        <strain evidence="2">NRRL 53441</strain>
    </source>
</reference>
<dbReference type="Pfam" id="PF20150">
    <property type="entry name" value="2EXR"/>
    <property type="match status" value="1"/>
</dbReference>
<dbReference type="AlphaFoldDB" id="A0A8H4PBV3"/>
<name>A0A8H4PBV3_9HYPO</name>
<evidence type="ECO:0000313" key="2">
    <source>
        <dbReference type="EMBL" id="KAF4455087.1"/>
    </source>
</evidence>
<keyword evidence="3" id="KW-1185">Reference proteome</keyword>
<dbReference type="InterPro" id="IPR045518">
    <property type="entry name" value="2EXR"/>
</dbReference>
<gene>
    <name evidence="2" type="ORF">F53441_2526</name>
</gene>
<dbReference type="OrthoDB" id="3561261at2759"/>